<keyword evidence="2" id="KW-0805">Transcription regulation</keyword>
<dbReference type="PANTHER" id="PTHR13068:SF23">
    <property type="entry name" value="TRANSCRIPTION TERMINATION FACTOR MTERF15, MITOCHONDRIAL"/>
    <property type="match status" value="1"/>
</dbReference>
<reference evidence="4 5" key="1">
    <citation type="journal article" date="2020" name="Mol. Plant">
        <title>The Chromosome-Based Rubber Tree Genome Provides New Insights into Spurge Genome Evolution and Rubber Biosynthesis.</title>
        <authorList>
            <person name="Liu J."/>
            <person name="Shi C."/>
            <person name="Shi C.C."/>
            <person name="Li W."/>
            <person name="Zhang Q.J."/>
            <person name="Zhang Y."/>
            <person name="Li K."/>
            <person name="Lu H.F."/>
            <person name="Shi C."/>
            <person name="Zhu S.T."/>
            <person name="Xiao Z.Y."/>
            <person name="Nan H."/>
            <person name="Yue Y."/>
            <person name="Zhu X.G."/>
            <person name="Wu Y."/>
            <person name="Hong X.N."/>
            <person name="Fan G.Y."/>
            <person name="Tong Y."/>
            <person name="Zhang D."/>
            <person name="Mao C.L."/>
            <person name="Liu Y.L."/>
            <person name="Hao S.J."/>
            <person name="Liu W.Q."/>
            <person name="Lv M.Q."/>
            <person name="Zhang H.B."/>
            <person name="Liu Y."/>
            <person name="Hu-Tang G.R."/>
            <person name="Wang J.P."/>
            <person name="Wang J.H."/>
            <person name="Sun Y.H."/>
            <person name="Ni S.B."/>
            <person name="Chen W.B."/>
            <person name="Zhang X.C."/>
            <person name="Jiao Y.N."/>
            <person name="Eichler E.E."/>
            <person name="Li G.H."/>
            <person name="Liu X."/>
            <person name="Gao L.Z."/>
        </authorList>
    </citation>
    <scope>NUCLEOTIDE SEQUENCE [LARGE SCALE GENOMIC DNA]</scope>
    <source>
        <strain evidence="5">cv. GT1</strain>
        <tissue evidence="4">Leaf</tissue>
    </source>
</reference>
<keyword evidence="2" id="KW-0804">Transcription</keyword>
<dbReference type="PANTHER" id="PTHR13068">
    <property type="entry name" value="CGI-12 PROTEIN-RELATED"/>
    <property type="match status" value="1"/>
</dbReference>
<evidence type="ECO:0000313" key="5">
    <source>
        <dbReference type="Proteomes" id="UP000467840"/>
    </source>
</evidence>
<accession>A0A6A6K3V1</accession>
<evidence type="ECO:0000256" key="3">
    <source>
        <dbReference type="ARBA" id="ARBA00022946"/>
    </source>
</evidence>
<dbReference type="InterPro" id="IPR003690">
    <property type="entry name" value="MTERF"/>
</dbReference>
<organism evidence="4 5">
    <name type="scientific">Hevea brasiliensis</name>
    <name type="common">Para rubber tree</name>
    <name type="synonym">Siphonia brasiliensis</name>
    <dbReference type="NCBI Taxonomy" id="3981"/>
    <lineage>
        <taxon>Eukaryota</taxon>
        <taxon>Viridiplantae</taxon>
        <taxon>Streptophyta</taxon>
        <taxon>Embryophyta</taxon>
        <taxon>Tracheophyta</taxon>
        <taxon>Spermatophyta</taxon>
        <taxon>Magnoliopsida</taxon>
        <taxon>eudicotyledons</taxon>
        <taxon>Gunneridae</taxon>
        <taxon>Pentapetalae</taxon>
        <taxon>rosids</taxon>
        <taxon>fabids</taxon>
        <taxon>Malpighiales</taxon>
        <taxon>Euphorbiaceae</taxon>
        <taxon>Crotonoideae</taxon>
        <taxon>Micrandreae</taxon>
        <taxon>Hevea</taxon>
    </lineage>
</organism>
<evidence type="ECO:0000313" key="4">
    <source>
        <dbReference type="EMBL" id="KAF2282973.1"/>
    </source>
</evidence>
<dbReference type="Pfam" id="PF02536">
    <property type="entry name" value="mTERF"/>
    <property type="match status" value="1"/>
</dbReference>
<keyword evidence="5" id="KW-1185">Reference proteome</keyword>
<evidence type="ECO:0000256" key="2">
    <source>
        <dbReference type="ARBA" id="ARBA00022472"/>
    </source>
</evidence>
<keyword evidence="2" id="KW-0806">Transcription termination</keyword>
<comment type="caution">
    <text evidence="4">The sequence shown here is derived from an EMBL/GenBank/DDBJ whole genome shotgun (WGS) entry which is preliminary data.</text>
</comment>
<dbReference type="EMBL" id="JAAGAX010000040">
    <property type="protein sequence ID" value="KAF2282973.1"/>
    <property type="molecule type" value="Genomic_DNA"/>
</dbReference>
<dbReference type="AlphaFoldDB" id="A0A6A6K3V1"/>
<dbReference type="GO" id="GO:0006353">
    <property type="term" value="P:DNA-templated transcription termination"/>
    <property type="evidence" value="ECO:0007669"/>
    <property type="project" value="UniProtKB-KW"/>
</dbReference>
<name>A0A6A6K3V1_HEVBR</name>
<dbReference type="Gene3D" id="1.25.70.10">
    <property type="entry name" value="Transcription termination factor 3, mitochondrial"/>
    <property type="match status" value="1"/>
</dbReference>
<dbReference type="InterPro" id="IPR038538">
    <property type="entry name" value="MTERF_sf"/>
</dbReference>
<dbReference type="Proteomes" id="UP000467840">
    <property type="component" value="Unassembled WGS sequence"/>
</dbReference>
<comment type="similarity">
    <text evidence="1">Belongs to the mTERF family.</text>
</comment>
<proteinExistence type="inferred from homology"/>
<gene>
    <name evidence="4" type="ORF">GH714_043292</name>
</gene>
<dbReference type="GO" id="GO:0003676">
    <property type="term" value="F:nucleic acid binding"/>
    <property type="evidence" value="ECO:0007669"/>
    <property type="project" value="InterPro"/>
</dbReference>
<evidence type="ECO:0000256" key="1">
    <source>
        <dbReference type="ARBA" id="ARBA00007692"/>
    </source>
</evidence>
<sequence length="101" mass="11883">MIEDAEKKIEFLVNTMKFNVGFLVEVPEYLGVSFEKQIVPRYNVIEYLRAKRGLSDEVGLKGDVQVKRQHPIELWKMFKQQMHPESKEDVKNLRSFLEGLV</sequence>
<keyword evidence="3" id="KW-0809">Transit peptide</keyword>
<protein>
    <submittedName>
        <fullName evidence="4">Uncharacterized protein</fullName>
    </submittedName>
</protein>